<comment type="caution">
    <text evidence="3">The sequence shown here is derived from an EMBL/GenBank/DDBJ whole genome shotgun (WGS) entry which is preliminary data.</text>
</comment>
<dbReference type="EMBL" id="BAABFN010000001">
    <property type="protein sequence ID" value="GAA4300565.1"/>
    <property type="molecule type" value="Genomic_DNA"/>
</dbReference>
<keyword evidence="1" id="KW-0472">Membrane</keyword>
<gene>
    <name evidence="3" type="ORF">GCM10023143_01640</name>
</gene>
<name>A0ABP8FDD0_9BACT</name>
<dbReference type="Gene3D" id="3.10.620.30">
    <property type="match status" value="1"/>
</dbReference>
<protein>
    <submittedName>
        <fullName evidence="3">Transglutaminase</fullName>
    </submittedName>
</protein>
<evidence type="ECO:0000313" key="3">
    <source>
        <dbReference type="EMBL" id="GAA4300565.1"/>
    </source>
</evidence>
<proteinExistence type="predicted"/>
<feature type="domain" description="Transglutaminase-like" evidence="2">
    <location>
        <begin position="171"/>
        <end position="243"/>
    </location>
</feature>
<feature type="transmembrane region" description="Helical" evidence="1">
    <location>
        <begin position="70"/>
        <end position="93"/>
    </location>
</feature>
<reference evidence="4" key="1">
    <citation type="journal article" date="2019" name="Int. J. Syst. Evol. Microbiol.">
        <title>The Global Catalogue of Microorganisms (GCM) 10K type strain sequencing project: providing services to taxonomists for standard genome sequencing and annotation.</title>
        <authorList>
            <consortium name="The Broad Institute Genomics Platform"/>
            <consortium name="The Broad Institute Genome Sequencing Center for Infectious Disease"/>
            <person name="Wu L."/>
            <person name="Ma J."/>
        </authorList>
    </citation>
    <scope>NUCLEOTIDE SEQUENCE [LARGE SCALE GENOMIC DNA]</scope>
    <source>
        <strain evidence="4">JCM 17664</strain>
    </source>
</reference>
<dbReference type="InterPro" id="IPR002931">
    <property type="entry name" value="Transglutaminase-like"/>
</dbReference>
<dbReference type="InterPro" id="IPR038765">
    <property type="entry name" value="Papain-like_cys_pep_sf"/>
</dbReference>
<accession>A0ABP8FDD0</accession>
<feature type="transmembrane region" description="Helical" evidence="1">
    <location>
        <begin position="45"/>
        <end position="64"/>
    </location>
</feature>
<keyword evidence="1" id="KW-1133">Transmembrane helix</keyword>
<feature type="transmembrane region" description="Helical" evidence="1">
    <location>
        <begin position="16"/>
        <end position="33"/>
    </location>
</feature>
<dbReference type="SUPFAM" id="SSF54001">
    <property type="entry name" value="Cysteine proteinases"/>
    <property type="match status" value="1"/>
</dbReference>
<keyword evidence="1" id="KW-0812">Transmembrane</keyword>
<sequence>MSDKFGASRYSRTQNILLYVIGILTLIPLAPYINRFVPTMQVGGWNLDLAVSLALAFLFIWLLFWVFRPLIIPAFVVLCSLLVYNAIIGNYSFVNVAQDYQGMVQRNWITRDEKQTDLLSLAPHAAESAQGKLYDQLRTRAEYKDSVVRNFAVKHSLDYFDESVPKYGQKARLLSLFRYINENFKYVSDARRDEYFATPRETILNGLGGDCDDHSLLMASCLRAIGGVTRIVVVRGHAYPELYCGDKKDFEDMKSAIIHLFPDPPVPAINYHENNGEYWINLDYTAHYPGGPYMNDEVKAVIDI</sequence>
<dbReference type="Proteomes" id="UP001501207">
    <property type="component" value="Unassembled WGS sequence"/>
</dbReference>
<dbReference type="RefSeq" id="WP_344973794.1">
    <property type="nucleotide sequence ID" value="NZ_BAABFN010000001.1"/>
</dbReference>
<dbReference type="Pfam" id="PF01841">
    <property type="entry name" value="Transglut_core"/>
    <property type="match status" value="1"/>
</dbReference>
<organism evidence="3 4">
    <name type="scientific">Compostibacter hankyongensis</name>
    <dbReference type="NCBI Taxonomy" id="1007089"/>
    <lineage>
        <taxon>Bacteria</taxon>
        <taxon>Pseudomonadati</taxon>
        <taxon>Bacteroidota</taxon>
        <taxon>Chitinophagia</taxon>
        <taxon>Chitinophagales</taxon>
        <taxon>Chitinophagaceae</taxon>
        <taxon>Compostibacter</taxon>
    </lineage>
</organism>
<evidence type="ECO:0000313" key="4">
    <source>
        <dbReference type="Proteomes" id="UP001501207"/>
    </source>
</evidence>
<evidence type="ECO:0000256" key="1">
    <source>
        <dbReference type="SAM" id="Phobius"/>
    </source>
</evidence>
<evidence type="ECO:0000259" key="2">
    <source>
        <dbReference type="Pfam" id="PF01841"/>
    </source>
</evidence>
<keyword evidence="4" id="KW-1185">Reference proteome</keyword>